<proteinExistence type="predicted"/>
<dbReference type="Proteomes" id="UP000278351">
    <property type="component" value="Unassembled WGS sequence"/>
</dbReference>
<organism evidence="1 2">
    <name type="scientific">Chitinophaga lutea</name>
    <dbReference type="NCBI Taxonomy" id="2488634"/>
    <lineage>
        <taxon>Bacteria</taxon>
        <taxon>Pseudomonadati</taxon>
        <taxon>Bacteroidota</taxon>
        <taxon>Chitinophagia</taxon>
        <taxon>Chitinophagales</taxon>
        <taxon>Chitinophagaceae</taxon>
        <taxon>Chitinophaga</taxon>
    </lineage>
</organism>
<reference evidence="1 2" key="1">
    <citation type="submission" date="2018-11" db="EMBL/GenBank/DDBJ databases">
        <title>Chitinophaga lutea sp.nov., isolate from arsenic contaminated soil.</title>
        <authorList>
            <person name="Zong Y."/>
        </authorList>
    </citation>
    <scope>NUCLEOTIDE SEQUENCE [LARGE SCALE GENOMIC DNA]</scope>
    <source>
        <strain evidence="1 2">ZY74</strain>
    </source>
</reference>
<comment type="caution">
    <text evidence="1">The sequence shown here is derived from an EMBL/GenBank/DDBJ whole genome shotgun (WGS) entry which is preliminary data.</text>
</comment>
<name>A0A3N4PA95_9BACT</name>
<keyword evidence="2" id="KW-1185">Reference proteome</keyword>
<dbReference type="AlphaFoldDB" id="A0A3N4PA95"/>
<accession>A0A3N4PA95</accession>
<evidence type="ECO:0000313" key="2">
    <source>
        <dbReference type="Proteomes" id="UP000278351"/>
    </source>
</evidence>
<protein>
    <submittedName>
        <fullName evidence="1">Uncharacterized protein</fullName>
    </submittedName>
</protein>
<dbReference type="EMBL" id="RPDH01000003">
    <property type="protein sequence ID" value="RPE05573.1"/>
    <property type="molecule type" value="Genomic_DNA"/>
</dbReference>
<sequence>MFNITVDGYEYRVTEIVDDLSSTFAVEIEGDPVVFKVDEESISLQAVDHEYGIDHHLDRLYAQIASAIEDYLESL</sequence>
<gene>
    <name evidence="1" type="ORF">EGT74_24640</name>
</gene>
<evidence type="ECO:0000313" key="1">
    <source>
        <dbReference type="EMBL" id="RPE05573.1"/>
    </source>
</evidence>